<feature type="transmembrane region" description="Helical" evidence="14">
    <location>
        <begin position="296"/>
        <end position="316"/>
    </location>
</feature>
<evidence type="ECO:0000256" key="11">
    <source>
        <dbReference type="PROSITE-ProRule" id="PRU00108"/>
    </source>
</evidence>
<evidence type="ECO:0000256" key="9">
    <source>
        <dbReference type="ARBA" id="ARBA00023098"/>
    </source>
</evidence>
<comment type="pathway">
    <text evidence="4">Sphingolipid metabolism.</text>
</comment>
<feature type="transmembrane region" description="Helical" evidence="14">
    <location>
        <begin position="29"/>
        <end position="49"/>
    </location>
</feature>
<dbReference type="VEuPathDB" id="VectorBase:CSON014200"/>
<evidence type="ECO:0000256" key="1">
    <source>
        <dbReference type="ARBA" id="ARBA00004123"/>
    </source>
</evidence>
<feature type="transmembrane region" description="Helical" evidence="14">
    <location>
        <begin position="198"/>
        <end position="217"/>
    </location>
</feature>
<keyword evidence="8 14" id="KW-1133">Transmembrane helix</keyword>
<evidence type="ECO:0000256" key="14">
    <source>
        <dbReference type="SAM" id="Phobius"/>
    </source>
</evidence>
<dbReference type="GO" id="GO:0046513">
    <property type="term" value="P:ceramide biosynthetic process"/>
    <property type="evidence" value="ECO:0007669"/>
    <property type="project" value="InterPro"/>
</dbReference>
<keyword evidence="11 13" id="KW-0539">Nucleus</keyword>
<dbReference type="InterPro" id="IPR001356">
    <property type="entry name" value="HD"/>
</dbReference>
<dbReference type="PANTHER" id="PTHR12560:SF0">
    <property type="entry name" value="LD18904P"/>
    <property type="match status" value="1"/>
</dbReference>
<evidence type="ECO:0000256" key="4">
    <source>
        <dbReference type="ARBA" id="ARBA00004991"/>
    </source>
</evidence>
<protein>
    <submittedName>
        <fullName evidence="17">CSON014200 protein</fullName>
    </submittedName>
</protein>
<dbReference type="PANTHER" id="PTHR12560">
    <property type="entry name" value="LONGEVITY ASSURANCE FACTOR 1 LAG1"/>
    <property type="match status" value="1"/>
</dbReference>
<dbReference type="Gene3D" id="1.10.10.60">
    <property type="entry name" value="Homeodomain-like"/>
    <property type="match status" value="1"/>
</dbReference>
<dbReference type="SMART" id="SM00724">
    <property type="entry name" value="TLC"/>
    <property type="match status" value="1"/>
</dbReference>
<dbReference type="GO" id="GO:0005634">
    <property type="term" value="C:nucleus"/>
    <property type="evidence" value="ECO:0007669"/>
    <property type="project" value="UniProtKB-SubCell"/>
</dbReference>
<feature type="transmembrane region" description="Helical" evidence="14">
    <location>
        <begin position="253"/>
        <end position="276"/>
    </location>
</feature>
<dbReference type="EMBL" id="UFQT01000775">
    <property type="protein sequence ID" value="SSX27134.1"/>
    <property type="molecule type" value="Genomic_DNA"/>
</dbReference>
<evidence type="ECO:0000259" key="16">
    <source>
        <dbReference type="PROSITE" id="PS50922"/>
    </source>
</evidence>
<dbReference type="GO" id="GO:0003677">
    <property type="term" value="F:DNA binding"/>
    <property type="evidence" value="ECO:0007669"/>
    <property type="project" value="UniProtKB-UniRule"/>
</dbReference>
<dbReference type="CDD" id="cd00086">
    <property type="entry name" value="homeodomain"/>
    <property type="match status" value="1"/>
</dbReference>
<keyword evidence="7" id="KW-0256">Endoplasmic reticulum</keyword>
<dbReference type="PROSITE" id="PS50922">
    <property type="entry name" value="TLC"/>
    <property type="match status" value="1"/>
</dbReference>
<keyword evidence="6 12" id="KW-0812">Transmembrane</keyword>
<dbReference type="GO" id="GO:0050291">
    <property type="term" value="F:sphingosine N-acyltransferase activity"/>
    <property type="evidence" value="ECO:0007669"/>
    <property type="project" value="InterPro"/>
</dbReference>
<keyword evidence="5" id="KW-0808">Transferase</keyword>
<evidence type="ECO:0000313" key="17">
    <source>
        <dbReference type="EMBL" id="SSX27134.1"/>
    </source>
</evidence>
<name>A0A336M9V8_CULSO</name>
<dbReference type="Pfam" id="PF03798">
    <property type="entry name" value="TRAM_LAG1_CLN8"/>
    <property type="match status" value="1"/>
</dbReference>
<feature type="transmembrane region" description="Helical" evidence="14">
    <location>
        <begin position="173"/>
        <end position="191"/>
    </location>
</feature>
<accession>A0A336M9V8</accession>
<dbReference type="SUPFAM" id="SSF46689">
    <property type="entry name" value="Homeodomain-like"/>
    <property type="match status" value="1"/>
</dbReference>
<evidence type="ECO:0000256" key="6">
    <source>
        <dbReference type="ARBA" id="ARBA00022692"/>
    </source>
</evidence>
<sequence>MVFWSDRFWLPSNLTWDDLNKSNVNYSQAWQTLIPIPLGIFLLFVRYVIEKNVFAPLGKLLGIKDERPERPPYIETLERQYNKNRRLHVGMSLKLSKQTDMSENEIERWWLQRRAQDKPTILGKFSETSFKGLCYTINFYFGLYTIWNKTYLWNTSEWWRDFPHHSLDSDLHLLYFMVLTFYWSLLFAHFTEPRRLDFYQMLLHHVLTISLINITFIANYHKFFHFVIVLHDVVEYLLHIIKALKYAKFERSATILYIIFVILWTPTRLYICPTYVLYPLIFEAPKYFVISHIHRILIGLFIILQGLHIFWTYLIYKVLIVAIKGNSIEEAEDIRSDDEDETPDDKMEKMD</sequence>
<dbReference type="Pfam" id="PF00046">
    <property type="entry name" value="Homeodomain"/>
    <property type="match status" value="1"/>
</dbReference>
<organism evidence="17">
    <name type="scientific">Culicoides sonorensis</name>
    <name type="common">Biting midge</name>
    <dbReference type="NCBI Taxonomy" id="179676"/>
    <lineage>
        <taxon>Eukaryota</taxon>
        <taxon>Metazoa</taxon>
        <taxon>Ecdysozoa</taxon>
        <taxon>Arthropoda</taxon>
        <taxon>Hexapoda</taxon>
        <taxon>Insecta</taxon>
        <taxon>Pterygota</taxon>
        <taxon>Neoptera</taxon>
        <taxon>Endopterygota</taxon>
        <taxon>Diptera</taxon>
        <taxon>Nematocera</taxon>
        <taxon>Chironomoidea</taxon>
        <taxon>Ceratopogonidae</taxon>
        <taxon>Ceratopogoninae</taxon>
        <taxon>Culicoides</taxon>
        <taxon>Monoculicoides</taxon>
    </lineage>
</organism>
<feature type="domain" description="Homeobox" evidence="15">
    <location>
        <begin position="74"/>
        <end position="120"/>
    </location>
</feature>
<dbReference type="InterPro" id="IPR016439">
    <property type="entry name" value="Lag1/Lac1-like"/>
</dbReference>
<evidence type="ECO:0000256" key="7">
    <source>
        <dbReference type="ARBA" id="ARBA00022824"/>
    </source>
</evidence>
<gene>
    <name evidence="17" type="primary">CSON014200</name>
</gene>
<proteinExistence type="predicted"/>
<evidence type="ECO:0000256" key="13">
    <source>
        <dbReference type="RuleBase" id="RU000682"/>
    </source>
</evidence>
<dbReference type="AlphaFoldDB" id="A0A336M9V8"/>
<keyword evidence="11 13" id="KW-0238">DNA-binding</keyword>
<dbReference type="OMA" id="NTSEWWR"/>
<evidence type="ECO:0000256" key="12">
    <source>
        <dbReference type="PROSITE-ProRule" id="PRU00205"/>
    </source>
</evidence>
<dbReference type="UniPathway" id="UPA00222"/>
<evidence type="ECO:0000256" key="2">
    <source>
        <dbReference type="ARBA" id="ARBA00004477"/>
    </source>
</evidence>
<feature type="domain" description="TLC" evidence="16">
    <location>
        <begin position="123"/>
        <end position="324"/>
    </location>
</feature>
<evidence type="ECO:0000256" key="5">
    <source>
        <dbReference type="ARBA" id="ARBA00022679"/>
    </source>
</evidence>
<keyword evidence="10 12" id="KW-0472">Membrane</keyword>
<comment type="pathway">
    <text evidence="3">Lipid metabolism; sphingolipid metabolism.</text>
</comment>
<dbReference type="PIRSF" id="PIRSF005225">
    <property type="entry name" value="LAG1_LAC1"/>
    <property type="match status" value="1"/>
</dbReference>
<comment type="subcellular location">
    <subcellularLocation>
        <location evidence="2">Endoplasmic reticulum membrane</location>
        <topology evidence="2">Multi-pass membrane protein</topology>
    </subcellularLocation>
    <subcellularLocation>
        <location evidence="1 11 13">Nucleus</location>
    </subcellularLocation>
</comment>
<reference evidence="17" key="1">
    <citation type="submission" date="2018-07" db="EMBL/GenBank/DDBJ databases">
        <authorList>
            <person name="Quirk P.G."/>
            <person name="Krulwich T.A."/>
        </authorList>
    </citation>
    <scope>NUCLEOTIDE SEQUENCE</scope>
</reference>
<dbReference type="InterPro" id="IPR006634">
    <property type="entry name" value="TLC-dom"/>
</dbReference>
<keyword evidence="9" id="KW-0443">Lipid metabolism</keyword>
<dbReference type="PROSITE" id="PS50071">
    <property type="entry name" value="HOMEOBOX_2"/>
    <property type="match status" value="1"/>
</dbReference>
<dbReference type="GO" id="GO:0005789">
    <property type="term" value="C:endoplasmic reticulum membrane"/>
    <property type="evidence" value="ECO:0007669"/>
    <property type="project" value="UniProtKB-SubCell"/>
</dbReference>
<evidence type="ECO:0000259" key="15">
    <source>
        <dbReference type="PROSITE" id="PS50071"/>
    </source>
</evidence>
<keyword evidence="11 13" id="KW-0371">Homeobox</keyword>
<feature type="DNA-binding region" description="Homeobox" evidence="11">
    <location>
        <begin position="76"/>
        <end position="121"/>
    </location>
</feature>
<evidence type="ECO:0000256" key="8">
    <source>
        <dbReference type="ARBA" id="ARBA00022989"/>
    </source>
</evidence>
<dbReference type="InterPro" id="IPR009057">
    <property type="entry name" value="Homeodomain-like_sf"/>
</dbReference>
<evidence type="ECO:0000256" key="3">
    <source>
        <dbReference type="ARBA" id="ARBA00004760"/>
    </source>
</evidence>
<evidence type="ECO:0000256" key="10">
    <source>
        <dbReference type="ARBA" id="ARBA00023136"/>
    </source>
</evidence>